<keyword evidence="3" id="KW-1185">Reference proteome</keyword>
<keyword evidence="1" id="KW-0732">Signal</keyword>
<dbReference type="Proteomes" id="UP000789595">
    <property type="component" value="Unassembled WGS sequence"/>
</dbReference>
<evidence type="ECO:0000313" key="2">
    <source>
        <dbReference type="EMBL" id="CAH0366900.1"/>
    </source>
</evidence>
<proteinExistence type="predicted"/>
<name>A0A8J2WFY0_9STRA</name>
<comment type="caution">
    <text evidence="2">The sequence shown here is derived from an EMBL/GenBank/DDBJ whole genome shotgun (WGS) entry which is preliminary data.</text>
</comment>
<evidence type="ECO:0000256" key="1">
    <source>
        <dbReference type="SAM" id="SignalP"/>
    </source>
</evidence>
<dbReference type="AlphaFoldDB" id="A0A8J2WFY0"/>
<organism evidence="2 3">
    <name type="scientific">Pelagomonas calceolata</name>
    <dbReference type="NCBI Taxonomy" id="35677"/>
    <lineage>
        <taxon>Eukaryota</taxon>
        <taxon>Sar</taxon>
        <taxon>Stramenopiles</taxon>
        <taxon>Ochrophyta</taxon>
        <taxon>Pelagophyceae</taxon>
        <taxon>Pelagomonadales</taxon>
        <taxon>Pelagomonadaceae</taxon>
        <taxon>Pelagomonas</taxon>
    </lineage>
</organism>
<evidence type="ECO:0000313" key="3">
    <source>
        <dbReference type="Proteomes" id="UP000789595"/>
    </source>
</evidence>
<feature type="chain" id="PRO_5035324507" evidence="1">
    <location>
        <begin position="22"/>
        <end position="326"/>
    </location>
</feature>
<protein>
    <submittedName>
        <fullName evidence="2">Uncharacterized protein</fullName>
    </submittedName>
</protein>
<feature type="signal peptide" evidence="1">
    <location>
        <begin position="1"/>
        <end position="21"/>
    </location>
</feature>
<sequence>MLCHSFLHATLLRDLLRLARGGFPLLALEAALVRQLAVVRVHALRLALAGPLRARPLEVLEDGRGARRVGAPRGRDAQELALAAARGPRRPLALAGDDGVELAERRRRDLGALERALDAGLALLFPLQVDGQAGRHALRLGPSFLFAGPRVVGVALRGVLGDARLLLGARLLARVHALGRVALGDLDDRRVRLVAAHLVVAPGRRPLLPLLVPGHAGPLLFGGDALLLGELLPLRLGARLGHGLFARQRRRRGGQRDDGALVRLFDGQRKQPGDQQLRRVARLRRQRFARFRGHFVRGAQVVQVQGDVLFDVWLGHCYVAPLLQAS</sequence>
<gene>
    <name evidence="2" type="ORF">PECAL_1P34140</name>
</gene>
<accession>A0A8J2WFY0</accession>
<reference evidence="2" key="1">
    <citation type="submission" date="2021-11" db="EMBL/GenBank/DDBJ databases">
        <authorList>
            <consortium name="Genoscope - CEA"/>
            <person name="William W."/>
        </authorList>
    </citation>
    <scope>NUCLEOTIDE SEQUENCE</scope>
</reference>
<dbReference type="EMBL" id="CAKKNE010000001">
    <property type="protein sequence ID" value="CAH0366900.1"/>
    <property type="molecule type" value="Genomic_DNA"/>
</dbReference>